<dbReference type="NCBIfam" id="NF010199">
    <property type="entry name" value="PRK13673.1-6"/>
    <property type="match status" value="1"/>
</dbReference>
<dbReference type="Proteomes" id="UP000195208">
    <property type="component" value="Unassembled WGS sequence"/>
</dbReference>
<reference evidence="6" key="2">
    <citation type="submission" date="2019-11" db="EMBL/GenBank/DDBJ databases">
        <title>Whole genome comparisons of Staphylococcus agnetis isolates from cattle and chickens.</title>
        <authorList>
            <person name="Rhoads D."/>
            <person name="Shwani A."/>
            <person name="Adkins P."/>
            <person name="Calcutt M."/>
            <person name="Middleton J."/>
        </authorList>
    </citation>
    <scope>NUCLEOTIDE SEQUENCE</scope>
    <source>
        <strain evidence="6">1387</strain>
    </source>
</reference>
<dbReference type="HAMAP" id="MF_01536">
    <property type="entry name" value="UPF0344"/>
    <property type="match status" value="1"/>
</dbReference>
<evidence type="ECO:0000256" key="2">
    <source>
        <dbReference type="ARBA" id="ARBA00022692"/>
    </source>
</evidence>
<reference evidence="7 8" key="1">
    <citation type="submission" date="2017-04" db="EMBL/GenBank/DDBJ databases">
        <title>Staphylococcus agnetis, a potential pathogen in the broiler production.</title>
        <authorList>
            <person name="Poulsen L."/>
        </authorList>
    </citation>
    <scope>NUCLEOTIDE SEQUENCE [LARGE SCALE GENOMIC DNA]</scope>
    <source>
        <strain evidence="7 8">723_310714_2_2_spleen</strain>
    </source>
</reference>
<dbReference type="AlphaFoldDB" id="A0A2T4MKY3"/>
<dbReference type="Proteomes" id="UP000646308">
    <property type="component" value="Unassembled WGS sequence"/>
</dbReference>
<keyword evidence="3 5" id="KW-1133">Transmembrane helix</keyword>
<dbReference type="RefSeq" id="WP_060550671.1">
    <property type="nucleotide sequence ID" value="NZ_CP009623.1"/>
</dbReference>
<feature type="transmembrane region" description="Helical" evidence="5">
    <location>
        <begin position="101"/>
        <end position="122"/>
    </location>
</feature>
<evidence type="ECO:0000313" key="9">
    <source>
        <dbReference type="Proteomes" id="UP000646308"/>
    </source>
</evidence>
<dbReference type="GeneID" id="57691069"/>
<dbReference type="KEGG" id="sagq:EP23_00560"/>
<feature type="transmembrane region" description="Helical" evidence="5">
    <location>
        <begin position="44"/>
        <end position="62"/>
    </location>
</feature>
<keyword evidence="1 5" id="KW-1003">Cell membrane</keyword>
<evidence type="ECO:0000313" key="7">
    <source>
        <dbReference type="EMBL" id="OTW31673.1"/>
    </source>
</evidence>
<dbReference type="GO" id="GO:0005886">
    <property type="term" value="C:plasma membrane"/>
    <property type="evidence" value="ECO:0007669"/>
    <property type="project" value="UniProtKB-SubCell"/>
</dbReference>
<comment type="similarity">
    <text evidence="5">Belongs to the UPF0344 family.</text>
</comment>
<evidence type="ECO:0000256" key="1">
    <source>
        <dbReference type="ARBA" id="ARBA00022475"/>
    </source>
</evidence>
<accession>A0A2T4MKY3</accession>
<feature type="transmembrane region" description="Helical" evidence="5">
    <location>
        <begin position="68"/>
        <end position="89"/>
    </location>
</feature>
<keyword evidence="2 5" id="KW-0812">Transmembrane</keyword>
<gene>
    <name evidence="7" type="ORF">B9M88_04040</name>
    <name evidence="6" type="ORF">GLV84_08690</name>
</gene>
<sequence length="129" mass="14490">MVLINLHIISWIILLILFFATYENFSNKQGPTPLFKPLHMATRLFMLLVLITGVWLIANAFTSAGSNHMLLTLKMLMGIAIVGLMEVTIARKKRKASSRGLFIATWVVAFLTIILGIILPWGPITQLFH</sequence>
<dbReference type="InterPro" id="IPR010899">
    <property type="entry name" value="UPF0344"/>
</dbReference>
<evidence type="ECO:0000256" key="5">
    <source>
        <dbReference type="HAMAP-Rule" id="MF_01536"/>
    </source>
</evidence>
<protein>
    <recommendedName>
        <fullName evidence="5">UPF0344 protein B9M88_04040</fullName>
    </recommendedName>
</protein>
<evidence type="ECO:0000313" key="8">
    <source>
        <dbReference type="Proteomes" id="UP000195208"/>
    </source>
</evidence>
<keyword evidence="4 5" id="KW-0472">Membrane</keyword>
<organism evidence="6 9">
    <name type="scientific">Staphylococcus agnetis</name>
    <dbReference type="NCBI Taxonomy" id="985762"/>
    <lineage>
        <taxon>Bacteria</taxon>
        <taxon>Bacillati</taxon>
        <taxon>Bacillota</taxon>
        <taxon>Bacilli</taxon>
        <taxon>Bacillales</taxon>
        <taxon>Staphylococcaceae</taxon>
        <taxon>Staphylococcus</taxon>
    </lineage>
</organism>
<evidence type="ECO:0000256" key="3">
    <source>
        <dbReference type="ARBA" id="ARBA00022989"/>
    </source>
</evidence>
<dbReference type="Pfam" id="PF07457">
    <property type="entry name" value="DUF1516"/>
    <property type="match status" value="1"/>
</dbReference>
<evidence type="ECO:0000313" key="6">
    <source>
        <dbReference type="EMBL" id="NJI02903.1"/>
    </source>
</evidence>
<comment type="subcellular location">
    <subcellularLocation>
        <location evidence="5">Cell membrane</location>
        <topology evidence="5">Multi-pass membrane protein</topology>
    </subcellularLocation>
</comment>
<comment type="caution">
    <text evidence="6">The sequence shown here is derived from an EMBL/GenBank/DDBJ whole genome shotgun (WGS) entry which is preliminary data.</text>
</comment>
<dbReference type="EMBL" id="WMFL01000080">
    <property type="protein sequence ID" value="NJI02903.1"/>
    <property type="molecule type" value="Genomic_DNA"/>
</dbReference>
<dbReference type="OrthoDB" id="2365314at2"/>
<feature type="transmembrane region" description="Helical" evidence="5">
    <location>
        <begin position="6"/>
        <end position="23"/>
    </location>
</feature>
<evidence type="ECO:0000256" key="4">
    <source>
        <dbReference type="ARBA" id="ARBA00023136"/>
    </source>
</evidence>
<proteinExistence type="inferred from homology"/>
<name>A0A2T4MKY3_9STAP</name>
<keyword evidence="8" id="KW-1185">Reference proteome</keyword>
<dbReference type="EMBL" id="NEFX01000005">
    <property type="protein sequence ID" value="OTW31673.1"/>
    <property type="molecule type" value="Genomic_DNA"/>
</dbReference>